<protein>
    <submittedName>
        <fullName evidence="6">Colicin V production protein</fullName>
    </submittedName>
</protein>
<keyword evidence="7" id="KW-1185">Reference proteome</keyword>
<name>E4TIY9_CALNY</name>
<dbReference type="OrthoDB" id="9799585at2"/>
<dbReference type="RefSeq" id="WP_013451333.1">
    <property type="nucleotide sequence ID" value="NC_014758.1"/>
</dbReference>
<evidence type="ECO:0000256" key="4">
    <source>
        <dbReference type="ARBA" id="ARBA00023136"/>
    </source>
</evidence>
<dbReference type="eggNOG" id="COG1286">
    <property type="taxonomic scope" value="Bacteria"/>
</dbReference>
<accession>E4TIY9</accession>
<dbReference type="EMBL" id="CP002347">
    <property type="protein sequence ID" value="ADR19121.1"/>
    <property type="molecule type" value="Genomic_DNA"/>
</dbReference>
<evidence type="ECO:0000256" key="5">
    <source>
        <dbReference type="SAM" id="Phobius"/>
    </source>
</evidence>
<dbReference type="Pfam" id="PF02674">
    <property type="entry name" value="Colicin_V"/>
    <property type="match status" value="1"/>
</dbReference>
<dbReference type="Proteomes" id="UP000007039">
    <property type="component" value="Chromosome"/>
</dbReference>
<evidence type="ECO:0000313" key="7">
    <source>
        <dbReference type="Proteomes" id="UP000007039"/>
    </source>
</evidence>
<keyword evidence="4 5" id="KW-0472">Membrane</keyword>
<dbReference type="HOGENOM" id="CLU_092720_4_3_0"/>
<dbReference type="AlphaFoldDB" id="E4TIY9"/>
<proteinExistence type="predicted"/>
<evidence type="ECO:0000256" key="2">
    <source>
        <dbReference type="ARBA" id="ARBA00022692"/>
    </source>
</evidence>
<organism evidence="6 7">
    <name type="scientific">Calditerrivibrio nitroreducens (strain DSM 19672 / NBRC 101217 / Yu37-1)</name>
    <dbReference type="NCBI Taxonomy" id="768670"/>
    <lineage>
        <taxon>Bacteria</taxon>
        <taxon>Pseudomonadati</taxon>
        <taxon>Deferribacterota</taxon>
        <taxon>Deferribacteres</taxon>
        <taxon>Deferribacterales</taxon>
        <taxon>Calditerrivibrionaceae</taxon>
    </lineage>
</organism>
<feature type="transmembrane region" description="Helical" evidence="5">
    <location>
        <begin position="6"/>
        <end position="23"/>
    </location>
</feature>
<feature type="transmembrane region" description="Helical" evidence="5">
    <location>
        <begin position="30"/>
        <end position="46"/>
    </location>
</feature>
<feature type="transmembrane region" description="Helical" evidence="5">
    <location>
        <begin position="106"/>
        <end position="126"/>
    </location>
</feature>
<dbReference type="InterPro" id="IPR003825">
    <property type="entry name" value="Colicin-V_CvpA"/>
</dbReference>
<feature type="transmembrane region" description="Helical" evidence="5">
    <location>
        <begin position="66"/>
        <end position="86"/>
    </location>
</feature>
<evidence type="ECO:0000256" key="1">
    <source>
        <dbReference type="ARBA" id="ARBA00004141"/>
    </source>
</evidence>
<keyword evidence="3 5" id="KW-1133">Transmembrane helix</keyword>
<dbReference type="PANTHER" id="PTHR37306">
    <property type="entry name" value="COLICIN V PRODUCTION PROTEIN"/>
    <property type="match status" value="1"/>
</dbReference>
<dbReference type="STRING" id="768670.Calni_1213"/>
<dbReference type="KEGG" id="cni:Calni_1213"/>
<evidence type="ECO:0000256" key="3">
    <source>
        <dbReference type="ARBA" id="ARBA00022989"/>
    </source>
</evidence>
<gene>
    <name evidence="6" type="ordered locus">Calni_1213</name>
</gene>
<sequence>MNFSGWDTFFLIILLVFTIKGFLRGLIWEIFRILGIILSYLFSFQINPFSMKILEFFGFSPPMAKLFGFVLTFLIIFVLVITASYLTKKFFRAIKLGWVDKAGGALFGLLKSAIIMSVLLSFVVSISPSSSFTRQLLKSPVSSRIIAMNPYIYEMLNKITGKSFSNPFLKKDKNIL</sequence>
<dbReference type="GO" id="GO:0016020">
    <property type="term" value="C:membrane"/>
    <property type="evidence" value="ECO:0007669"/>
    <property type="project" value="UniProtKB-SubCell"/>
</dbReference>
<reference key="1">
    <citation type="submission" date="2010-11" db="EMBL/GenBank/DDBJ databases">
        <title>The complete genome of chromosome of Calditerrivibrio nitroreducens DSM 19672.</title>
        <authorList>
            <consortium name="US DOE Joint Genome Institute (JGI-PGF)"/>
            <person name="Lucas S."/>
            <person name="Copeland A."/>
            <person name="Lapidus A."/>
            <person name="Bruce D."/>
            <person name="Goodwin L."/>
            <person name="Pitluck S."/>
            <person name="Kyrpides N."/>
            <person name="Mavromatis K."/>
            <person name="Ivanova N."/>
            <person name="Mikhailova N."/>
            <person name="Zeytun A."/>
            <person name="Brettin T."/>
            <person name="Detter J.C."/>
            <person name="Tapia R."/>
            <person name="Han C."/>
            <person name="Land M."/>
            <person name="Hauser L."/>
            <person name="Markowitz V."/>
            <person name="Cheng J.-F."/>
            <person name="Hugenholtz P."/>
            <person name="Woyke T."/>
            <person name="Wu D."/>
            <person name="Spring S."/>
            <person name="Schroeder M."/>
            <person name="Brambilla E."/>
            <person name="Klenk H.-P."/>
            <person name="Eisen J.A."/>
        </authorList>
    </citation>
    <scope>NUCLEOTIDE SEQUENCE [LARGE SCALE GENOMIC DNA]</scope>
    <source>
        <strain>DSM 19672</strain>
    </source>
</reference>
<dbReference type="PANTHER" id="PTHR37306:SF1">
    <property type="entry name" value="COLICIN V PRODUCTION PROTEIN"/>
    <property type="match status" value="1"/>
</dbReference>
<keyword evidence="2 5" id="KW-0812">Transmembrane</keyword>
<evidence type="ECO:0000313" key="6">
    <source>
        <dbReference type="EMBL" id="ADR19121.1"/>
    </source>
</evidence>
<reference evidence="6 7" key="2">
    <citation type="journal article" date="2011" name="Stand. Genomic Sci.">
        <title>Complete genome sequence of Calditerrivibrio nitroreducens type strain (Yu37-1).</title>
        <authorList>
            <person name="Pitluck S."/>
            <person name="Sikorski J."/>
            <person name="Zeytun A."/>
            <person name="Lapidus A."/>
            <person name="Nolan M."/>
            <person name="Lucas S."/>
            <person name="Hammon N."/>
            <person name="Deshpande S."/>
            <person name="Cheng J.F."/>
            <person name="Tapia R."/>
            <person name="Han C."/>
            <person name="Goodwin L."/>
            <person name="Liolios K."/>
            <person name="Pagani I."/>
            <person name="Ivanova N."/>
            <person name="Mavromatis K."/>
            <person name="Pati A."/>
            <person name="Chen A."/>
            <person name="Palaniappan K."/>
            <person name="Hauser L."/>
            <person name="Chang Y.J."/>
            <person name="Jeffries C.D."/>
            <person name="Detter J.C."/>
            <person name="Brambilla E."/>
            <person name="Djao O.D."/>
            <person name="Rohde M."/>
            <person name="Spring S."/>
            <person name="Goker M."/>
            <person name="Woyke T."/>
            <person name="Bristow J."/>
            <person name="Eisen J.A."/>
            <person name="Markowitz V."/>
            <person name="Hugenholtz P."/>
            <person name="Kyrpides N.C."/>
            <person name="Klenk H.P."/>
            <person name="Land M."/>
        </authorList>
    </citation>
    <scope>NUCLEOTIDE SEQUENCE [LARGE SCALE GENOMIC DNA]</scope>
    <source>
        <strain evidence="7">DSM 19672 / NBRC 101217 / Yu37-1</strain>
    </source>
</reference>
<comment type="subcellular location">
    <subcellularLocation>
        <location evidence="1">Membrane</location>
        <topology evidence="1">Multi-pass membrane protein</topology>
    </subcellularLocation>
</comment>
<dbReference type="GO" id="GO:0009403">
    <property type="term" value="P:toxin biosynthetic process"/>
    <property type="evidence" value="ECO:0007669"/>
    <property type="project" value="InterPro"/>
</dbReference>